<comment type="caution">
    <text evidence="1">The sequence shown here is derived from an EMBL/GenBank/DDBJ whole genome shotgun (WGS) entry which is preliminary data.</text>
</comment>
<sequence length="1301" mass="141530">MSTDVRTLTITPHNPISSRGIYYFARGYAVINVLLCIFFIVITCKPSFAIGSPQQLHGSIPCGVSKGNHDSALSENGLDAGCIRDNQKVLTSHSNVCANSEMFCFTSTLRDISSERHNNVEVTSVAESFDDDVLPEAGASQSYDHASNSSWLSDRGMSVLLNGRTVECSLSAGNSISDFPYIRGNSTSTIYKNGISSCRGPLFNPSSASATFSMDDVEMIKSSPDVEISPPVLDWGETFLYVPSFAFITVTNNWKDRVLNVYLPISLDAQFFPFNFTEAVLGPDEVLSLCFVFLPKSPGSSSAHLILQTSSGGFLIQGKGYALDSPYGFKPLLGSSVSASGSWRKNLSLFNPFNENVRVEDITIWLSTEQGACQIEAMCSSKSFSDSSDVRLMVKDWFLVRTSPVELSSHMALRLHRNWEITPQDSAKIVELDFSLGSAGKVLGAFCMQLTRLSQHMTDIIVIPIEVEVDDSLRRNDVTGFITVSLERLGNSEAGGGVVAISLRNSRQSVIRVLNISDIASAGSFHIKYIEGLLLFPSTVTQVAVVTCACYLNEDCEFAQETYNVDENCKLLVQTNDSTSQIEIPCQDILHLCNGKDDQYGGSKHQSNSFGLGDKQTVSSDLLTSPSKVKMDSDEMILRNWIAQGSDTGSSILDDDEVFFNMVPIGSHHSKWITVHNPSQHPVIMQLLLNPGEIIDNCKDKINGLAGLVSPGRSLISESSVRIRDGFSLADGAISEAIVHPFDNVSLGPLIFHPSKRCEWKSSVLVRNNLSGVEWFPVRGKGGSQALAIFEGAKPAREIEFELKSPNSLGRLGPNPASSQPCSGPLTKVLSIVNLGDLTLEVLRITVSGTDCGSAGFVVPNCSYFSIQPGESATLPISYQSKFLAPLVRRDLELALASGIFILPLKATIPIVVMGECRRTLFWSRAKKIFVAVLVAAPCAFFVFCYFYPHSLGLCAPNFISNGDGGTIPATTHKLVKSSKVQYSKKCSRFTFSTKAKHMPSLVIDDKALLLRPDNNCMACEEHGMKVDDGETLSHIENTMLAKEKLAEEEESPSSLEQAENGVPGEPTLPSNLTILIGKEKRRRRRKRKGTSPGLSALMEVSSSHSGNSTPSSPLSPLSSTTPTPQRAWPKPIDVEQCLETHKSKSRTPEPIRSQYSPQPFARDKAAAPTPPARPRTAARPVLLPSATFPSSSHHLSSTARIALHARAPGSRLCAETAANSEDKAKKTCNSGTEFTYDIWGDHFSAIGQIGKGRYRDVEHATMPHSVGIVDIDDSDNSFFVKGPQALLTKYRPETSISNEK</sequence>
<evidence type="ECO:0000313" key="2">
    <source>
        <dbReference type="Proteomes" id="UP001057402"/>
    </source>
</evidence>
<name>A0ACB9MPK3_9MYRT</name>
<proteinExistence type="predicted"/>
<dbReference type="Proteomes" id="UP001057402">
    <property type="component" value="Chromosome 9"/>
</dbReference>
<protein>
    <submittedName>
        <fullName evidence="1">Uncharacterized protein</fullName>
    </submittedName>
</protein>
<evidence type="ECO:0000313" key="1">
    <source>
        <dbReference type="EMBL" id="KAI4326122.1"/>
    </source>
</evidence>
<organism evidence="1 2">
    <name type="scientific">Melastoma candidum</name>
    <dbReference type="NCBI Taxonomy" id="119954"/>
    <lineage>
        <taxon>Eukaryota</taxon>
        <taxon>Viridiplantae</taxon>
        <taxon>Streptophyta</taxon>
        <taxon>Embryophyta</taxon>
        <taxon>Tracheophyta</taxon>
        <taxon>Spermatophyta</taxon>
        <taxon>Magnoliopsida</taxon>
        <taxon>eudicotyledons</taxon>
        <taxon>Gunneridae</taxon>
        <taxon>Pentapetalae</taxon>
        <taxon>rosids</taxon>
        <taxon>malvids</taxon>
        <taxon>Myrtales</taxon>
        <taxon>Melastomataceae</taxon>
        <taxon>Melastomatoideae</taxon>
        <taxon>Melastomateae</taxon>
        <taxon>Melastoma</taxon>
    </lineage>
</organism>
<reference evidence="2" key="1">
    <citation type="journal article" date="2023" name="Front. Plant Sci.">
        <title>Chromosomal-level genome assembly of Melastoma candidum provides insights into trichome evolution.</title>
        <authorList>
            <person name="Zhong Y."/>
            <person name="Wu W."/>
            <person name="Sun C."/>
            <person name="Zou P."/>
            <person name="Liu Y."/>
            <person name="Dai S."/>
            <person name="Zhou R."/>
        </authorList>
    </citation>
    <scope>NUCLEOTIDE SEQUENCE [LARGE SCALE GENOMIC DNA]</scope>
</reference>
<dbReference type="EMBL" id="CM042888">
    <property type="protein sequence ID" value="KAI4326122.1"/>
    <property type="molecule type" value="Genomic_DNA"/>
</dbReference>
<accession>A0ACB9MPK3</accession>
<keyword evidence="2" id="KW-1185">Reference proteome</keyword>
<gene>
    <name evidence="1" type="ORF">MLD38_031466</name>
</gene>